<feature type="domain" description="N-acetyltransferase" evidence="1">
    <location>
        <begin position="10"/>
        <end position="163"/>
    </location>
</feature>
<dbReference type="InterPro" id="IPR051531">
    <property type="entry name" value="N-acetyltransferase"/>
</dbReference>
<sequence length="163" mass="18195">MATELETERLTLRPIGPGDAAEWHHDLLGERENATPRTLDADRRLLADLQASEAGSGIGFRTIRRRSDGEPLGYTGLLIGRATLDEPELAYELLRRHHGQGYATEAARAVVEAAAATGRTRLWSTVGLWNTPSFRVLEKLGFRRDREGSDERGEFVYLVRDLP</sequence>
<dbReference type="AlphaFoldDB" id="A0A2W2B6V9"/>
<dbReference type="GO" id="GO:0016747">
    <property type="term" value="F:acyltransferase activity, transferring groups other than amino-acyl groups"/>
    <property type="evidence" value="ECO:0007669"/>
    <property type="project" value="InterPro"/>
</dbReference>
<accession>A0A2W2B6V9</accession>
<dbReference type="InterPro" id="IPR016181">
    <property type="entry name" value="Acyl_CoA_acyltransferase"/>
</dbReference>
<dbReference type="SUPFAM" id="SSF55729">
    <property type="entry name" value="Acyl-CoA N-acyltransferases (Nat)"/>
    <property type="match status" value="1"/>
</dbReference>
<name>A0A2W2B6V9_9ACTN</name>
<comment type="caution">
    <text evidence="2">The sequence shown here is derived from an EMBL/GenBank/DDBJ whole genome shotgun (WGS) entry which is preliminary data.</text>
</comment>
<dbReference type="InterPro" id="IPR000182">
    <property type="entry name" value="GNAT_dom"/>
</dbReference>
<dbReference type="EMBL" id="POTW01000051">
    <property type="protein sequence ID" value="PZF81782.1"/>
    <property type="molecule type" value="Genomic_DNA"/>
</dbReference>
<dbReference type="PROSITE" id="PS51186">
    <property type="entry name" value="GNAT"/>
    <property type="match status" value="1"/>
</dbReference>
<reference evidence="2 3" key="1">
    <citation type="submission" date="2018-01" db="EMBL/GenBank/DDBJ databases">
        <title>Draft genome sequence of Jiangella sp. GTF31.</title>
        <authorList>
            <person name="Sahin N."/>
            <person name="Ay H."/>
            <person name="Saygin H."/>
        </authorList>
    </citation>
    <scope>NUCLEOTIDE SEQUENCE [LARGE SCALE GENOMIC DNA]</scope>
    <source>
        <strain evidence="2 3">GTF31</strain>
    </source>
</reference>
<protein>
    <submittedName>
        <fullName evidence="2">GNAT family N-acetyltransferase</fullName>
    </submittedName>
</protein>
<evidence type="ECO:0000259" key="1">
    <source>
        <dbReference type="PROSITE" id="PS51186"/>
    </source>
</evidence>
<evidence type="ECO:0000313" key="2">
    <source>
        <dbReference type="EMBL" id="PZF81782.1"/>
    </source>
</evidence>
<evidence type="ECO:0000313" key="3">
    <source>
        <dbReference type="Proteomes" id="UP000248764"/>
    </source>
</evidence>
<proteinExistence type="predicted"/>
<dbReference type="Proteomes" id="UP000248764">
    <property type="component" value="Unassembled WGS sequence"/>
</dbReference>
<dbReference type="Gene3D" id="3.40.630.30">
    <property type="match status" value="1"/>
</dbReference>
<dbReference type="PANTHER" id="PTHR43792">
    <property type="entry name" value="GNAT FAMILY, PUTATIVE (AFU_ORTHOLOGUE AFUA_3G00765)-RELATED-RELATED"/>
    <property type="match status" value="1"/>
</dbReference>
<gene>
    <name evidence="2" type="ORF">C1I92_19665</name>
</gene>
<keyword evidence="2" id="KW-0808">Transferase</keyword>
<organism evidence="2 3">
    <name type="scientific">Jiangella anatolica</name>
    <dbReference type="NCBI Taxonomy" id="2670374"/>
    <lineage>
        <taxon>Bacteria</taxon>
        <taxon>Bacillati</taxon>
        <taxon>Actinomycetota</taxon>
        <taxon>Actinomycetes</taxon>
        <taxon>Jiangellales</taxon>
        <taxon>Jiangellaceae</taxon>
        <taxon>Jiangella</taxon>
    </lineage>
</organism>
<keyword evidence="3" id="KW-1185">Reference proteome</keyword>
<dbReference type="PANTHER" id="PTHR43792:SF1">
    <property type="entry name" value="N-ACETYLTRANSFERASE DOMAIN-CONTAINING PROTEIN"/>
    <property type="match status" value="1"/>
</dbReference>
<dbReference type="Pfam" id="PF13302">
    <property type="entry name" value="Acetyltransf_3"/>
    <property type="match status" value="1"/>
</dbReference>